<dbReference type="Proteomes" id="UP000762676">
    <property type="component" value="Unassembled WGS sequence"/>
</dbReference>
<evidence type="ECO:0000256" key="1">
    <source>
        <dbReference type="SAM" id="MobiDB-lite"/>
    </source>
</evidence>
<organism evidence="2 3">
    <name type="scientific">Elysia marginata</name>
    <dbReference type="NCBI Taxonomy" id="1093978"/>
    <lineage>
        <taxon>Eukaryota</taxon>
        <taxon>Metazoa</taxon>
        <taxon>Spiralia</taxon>
        <taxon>Lophotrochozoa</taxon>
        <taxon>Mollusca</taxon>
        <taxon>Gastropoda</taxon>
        <taxon>Heterobranchia</taxon>
        <taxon>Euthyneura</taxon>
        <taxon>Panpulmonata</taxon>
        <taxon>Sacoglossa</taxon>
        <taxon>Placobranchoidea</taxon>
        <taxon>Plakobranchidae</taxon>
        <taxon>Elysia</taxon>
    </lineage>
</organism>
<reference evidence="2 3" key="1">
    <citation type="journal article" date="2021" name="Elife">
        <title>Chloroplast acquisition without the gene transfer in kleptoplastic sea slugs, Plakobranchus ocellatus.</title>
        <authorList>
            <person name="Maeda T."/>
            <person name="Takahashi S."/>
            <person name="Yoshida T."/>
            <person name="Shimamura S."/>
            <person name="Takaki Y."/>
            <person name="Nagai Y."/>
            <person name="Toyoda A."/>
            <person name="Suzuki Y."/>
            <person name="Arimoto A."/>
            <person name="Ishii H."/>
            <person name="Satoh N."/>
            <person name="Nishiyama T."/>
            <person name="Hasebe M."/>
            <person name="Maruyama T."/>
            <person name="Minagawa J."/>
            <person name="Obokata J."/>
            <person name="Shigenobu S."/>
        </authorList>
    </citation>
    <scope>NUCLEOTIDE SEQUENCE [LARGE SCALE GENOMIC DNA]</scope>
</reference>
<gene>
    <name evidence="2" type="ORF">ElyMa_005532800</name>
</gene>
<feature type="region of interest" description="Disordered" evidence="1">
    <location>
        <begin position="32"/>
        <end position="191"/>
    </location>
</feature>
<evidence type="ECO:0000313" key="2">
    <source>
        <dbReference type="EMBL" id="GFR65526.1"/>
    </source>
</evidence>
<dbReference type="EMBL" id="BMAT01011043">
    <property type="protein sequence ID" value="GFR65526.1"/>
    <property type="molecule type" value="Genomic_DNA"/>
</dbReference>
<name>A0AAV4EZE1_9GAST</name>
<protein>
    <submittedName>
        <fullName evidence="2">Uncharacterized protein</fullName>
    </submittedName>
</protein>
<proteinExistence type="predicted"/>
<keyword evidence="3" id="KW-1185">Reference proteome</keyword>
<evidence type="ECO:0000313" key="3">
    <source>
        <dbReference type="Proteomes" id="UP000762676"/>
    </source>
</evidence>
<sequence>MALHYIVTTFGPYVIPNLRWLEVLEKAVEDKTNRDCRTRSKNRQVMPRDRDSGSRVRRRNLVNSRTRRERDLPGSSRRIGRRCDRDRRQPASRSVGRRDQESRRRTRRQHQGRGPAPQSNRGPIAMPATGTGRSREPRAGPSRGASQGQPATGRATRKRKLDVHTTEPTATAPETRARKKRRIDGHTAQAQ</sequence>
<comment type="caution">
    <text evidence="2">The sequence shown here is derived from an EMBL/GenBank/DDBJ whole genome shotgun (WGS) entry which is preliminary data.</text>
</comment>
<accession>A0AAV4EZE1</accession>
<dbReference type="AlphaFoldDB" id="A0AAV4EZE1"/>